<accession>A0A6N3GIS3</accession>
<evidence type="ECO:0000313" key="2">
    <source>
        <dbReference type="EMBL" id="VYU64225.1"/>
    </source>
</evidence>
<protein>
    <submittedName>
        <fullName evidence="2">Uncharacterized protein</fullName>
    </submittedName>
</protein>
<feature type="transmembrane region" description="Helical" evidence="1">
    <location>
        <begin position="18"/>
        <end position="43"/>
    </location>
</feature>
<sequence length="46" mass="5474">MKEYIIILMKNKEFKRTVLLSVTISLALVVYFFYSACDIPFVYSQF</sequence>
<keyword evidence="1" id="KW-0472">Membrane</keyword>
<dbReference type="AlphaFoldDB" id="A0A6N3GIS3"/>
<gene>
    <name evidence="2" type="ORF">CBLFYP62_03143</name>
</gene>
<organism evidence="2">
    <name type="scientific">Clostridium butyricum</name>
    <dbReference type="NCBI Taxonomy" id="1492"/>
    <lineage>
        <taxon>Bacteria</taxon>
        <taxon>Bacillati</taxon>
        <taxon>Bacillota</taxon>
        <taxon>Clostridia</taxon>
        <taxon>Eubacteriales</taxon>
        <taxon>Clostridiaceae</taxon>
        <taxon>Clostridium</taxon>
    </lineage>
</organism>
<reference evidence="2" key="1">
    <citation type="submission" date="2019-11" db="EMBL/GenBank/DDBJ databases">
        <authorList>
            <person name="Feng L."/>
        </authorList>
    </citation>
    <scope>NUCLEOTIDE SEQUENCE</scope>
    <source>
        <strain evidence="2">CButyricumLFYP62</strain>
    </source>
</reference>
<keyword evidence="1" id="KW-1133">Transmembrane helix</keyword>
<evidence type="ECO:0000256" key="1">
    <source>
        <dbReference type="SAM" id="Phobius"/>
    </source>
</evidence>
<dbReference type="EMBL" id="CACRTU010000028">
    <property type="protein sequence ID" value="VYU64225.1"/>
    <property type="molecule type" value="Genomic_DNA"/>
</dbReference>
<keyword evidence="1" id="KW-0812">Transmembrane</keyword>
<name>A0A6N3GIS3_CLOBU</name>
<proteinExistence type="predicted"/>